<evidence type="ECO:0000256" key="3">
    <source>
        <dbReference type="ARBA" id="ARBA00022729"/>
    </source>
</evidence>
<evidence type="ECO:0000313" key="7">
    <source>
        <dbReference type="EMBL" id="PKL72143.1"/>
    </source>
</evidence>
<dbReference type="AlphaFoldDB" id="A0A2N1UN41"/>
<comment type="subcellular location">
    <subcellularLocation>
        <location evidence="1">Secreted</location>
    </subcellularLocation>
</comment>
<keyword evidence="2" id="KW-0964">Secreted</keyword>
<gene>
    <name evidence="7" type="ORF">CVV26_02865</name>
</gene>
<evidence type="ECO:0000256" key="1">
    <source>
        <dbReference type="ARBA" id="ARBA00004613"/>
    </source>
</evidence>
<keyword evidence="4" id="KW-0106">Calcium</keyword>
<keyword evidence="6" id="KW-1133">Transmembrane helix</keyword>
<protein>
    <submittedName>
        <fullName evidence="7">Uncharacterized protein</fullName>
    </submittedName>
</protein>
<evidence type="ECO:0000313" key="8">
    <source>
        <dbReference type="Proteomes" id="UP000233414"/>
    </source>
</evidence>
<dbReference type="Proteomes" id="UP000233414">
    <property type="component" value="Unassembled WGS sequence"/>
</dbReference>
<feature type="transmembrane region" description="Helical" evidence="6">
    <location>
        <begin position="58"/>
        <end position="78"/>
    </location>
</feature>
<dbReference type="InterPro" id="IPR053180">
    <property type="entry name" value="Ca-binding_acidic-repeat"/>
</dbReference>
<dbReference type="PANTHER" id="PTHR37467">
    <property type="entry name" value="EXPORTED CALCIUM-BINDING GLYCOPROTEIN-RELATED"/>
    <property type="match status" value="1"/>
</dbReference>
<reference evidence="7 8" key="1">
    <citation type="journal article" date="2017" name="ISME J.">
        <title>Potential for microbial H2 and metal transformations associated with novel bacteria and archaea in deep terrestrial subsurface sediments.</title>
        <authorList>
            <person name="Hernsdorf A.W."/>
            <person name="Amano Y."/>
            <person name="Miyakawa K."/>
            <person name="Ise K."/>
            <person name="Suzuki Y."/>
            <person name="Anantharaman K."/>
            <person name="Probst A."/>
            <person name="Burstein D."/>
            <person name="Thomas B.C."/>
            <person name="Banfield J.F."/>
        </authorList>
    </citation>
    <scope>NUCLEOTIDE SEQUENCE [LARGE SCALE GENOMIC DNA]</scope>
    <source>
        <strain evidence="7">HGW-Kuenenbacteria-1</strain>
    </source>
</reference>
<proteinExistence type="predicted"/>
<dbReference type="Pfam" id="PF18884">
    <property type="entry name" value="TSP3_bac"/>
    <property type="match status" value="3"/>
</dbReference>
<evidence type="ECO:0000256" key="5">
    <source>
        <dbReference type="SAM" id="MobiDB-lite"/>
    </source>
</evidence>
<dbReference type="EMBL" id="PGYQ01000015">
    <property type="protein sequence ID" value="PKL72143.1"/>
    <property type="molecule type" value="Genomic_DNA"/>
</dbReference>
<feature type="region of interest" description="Disordered" evidence="5">
    <location>
        <begin position="150"/>
        <end position="186"/>
    </location>
</feature>
<dbReference type="InterPro" id="IPR059100">
    <property type="entry name" value="TSP3_bac"/>
</dbReference>
<evidence type="ECO:0000256" key="6">
    <source>
        <dbReference type="SAM" id="Phobius"/>
    </source>
</evidence>
<evidence type="ECO:0000256" key="4">
    <source>
        <dbReference type="ARBA" id="ARBA00022837"/>
    </source>
</evidence>
<dbReference type="PANTHER" id="PTHR37467:SF1">
    <property type="entry name" value="EXPORTED CALCIUM-BINDING GLYCOPROTEIN"/>
    <property type="match status" value="1"/>
</dbReference>
<sequence length="186" mass="21092">MSEGKQQEDVEDIFSSTEVHKESNIFKEMEPKELPKEEEISEASKVSLKFFNQEKMKVFIIGIIVIILLFLGIYVIYFKIKNIREERKILEKEKNANDILSQIKTVEQVIDSDADGLSDDEEAQLGTDALEVDSDKDGLSDRAEVKVWKTDPLKPDTDADGIKDGDELKKKTNPKGEGSLLETIQK</sequence>
<accession>A0A2N1UN41</accession>
<keyword evidence="3" id="KW-0732">Signal</keyword>
<organism evidence="7 8">
    <name type="scientific">Candidatus Kuenenbacteria bacterium HGW-Kuenenbacteria-1</name>
    <dbReference type="NCBI Taxonomy" id="2013812"/>
    <lineage>
        <taxon>Bacteria</taxon>
        <taxon>Candidatus Kueneniibacteriota</taxon>
    </lineage>
</organism>
<evidence type="ECO:0000256" key="2">
    <source>
        <dbReference type="ARBA" id="ARBA00022525"/>
    </source>
</evidence>
<dbReference type="SUPFAM" id="SSF103647">
    <property type="entry name" value="TSP type-3 repeat"/>
    <property type="match status" value="1"/>
</dbReference>
<keyword evidence="6" id="KW-0472">Membrane</keyword>
<feature type="compositionally biased region" description="Basic and acidic residues" evidence="5">
    <location>
        <begin position="150"/>
        <end position="170"/>
    </location>
</feature>
<name>A0A2N1UN41_9BACT</name>
<keyword evidence="6" id="KW-0812">Transmembrane</keyword>
<dbReference type="GO" id="GO:0005509">
    <property type="term" value="F:calcium ion binding"/>
    <property type="evidence" value="ECO:0007669"/>
    <property type="project" value="InterPro"/>
</dbReference>
<comment type="caution">
    <text evidence="7">The sequence shown here is derived from an EMBL/GenBank/DDBJ whole genome shotgun (WGS) entry which is preliminary data.</text>
</comment>
<dbReference type="InterPro" id="IPR028974">
    <property type="entry name" value="TSP_type-3_rpt"/>
</dbReference>